<name>A0A399SWA2_9BACT</name>
<evidence type="ECO:0000256" key="6">
    <source>
        <dbReference type="ARBA" id="ARBA00022777"/>
    </source>
</evidence>
<accession>A0A399SWA2</accession>
<dbReference type="Gene3D" id="3.30.450.290">
    <property type="match status" value="1"/>
</dbReference>
<proteinExistence type="predicted"/>
<dbReference type="GO" id="GO:0000155">
    <property type="term" value="F:phosphorelay sensor kinase activity"/>
    <property type="evidence" value="ECO:0007669"/>
    <property type="project" value="InterPro"/>
</dbReference>
<keyword evidence="8" id="KW-1133">Transmembrane helix</keyword>
<evidence type="ECO:0000256" key="1">
    <source>
        <dbReference type="ARBA" id="ARBA00000085"/>
    </source>
</evidence>
<dbReference type="SUPFAM" id="SSF55874">
    <property type="entry name" value="ATPase domain of HSP90 chaperone/DNA topoisomerase II/histidine kinase"/>
    <property type="match status" value="1"/>
</dbReference>
<dbReference type="PANTHER" id="PTHR43065:SF42">
    <property type="entry name" value="TWO-COMPONENT SENSOR PPRA"/>
    <property type="match status" value="1"/>
</dbReference>
<dbReference type="InterPro" id="IPR003594">
    <property type="entry name" value="HATPase_dom"/>
</dbReference>
<keyword evidence="8" id="KW-0812">Transmembrane</keyword>
<dbReference type="InterPro" id="IPR036097">
    <property type="entry name" value="HisK_dim/P_sf"/>
</dbReference>
<dbReference type="InterPro" id="IPR003661">
    <property type="entry name" value="HisK_dim/P_dom"/>
</dbReference>
<dbReference type="SUPFAM" id="SSF47384">
    <property type="entry name" value="Homodimeric domain of signal transducing histidine kinase"/>
    <property type="match status" value="1"/>
</dbReference>
<keyword evidence="8" id="KW-0472">Membrane</keyword>
<dbReference type="Gene3D" id="3.30.565.10">
    <property type="entry name" value="Histidine kinase-like ATPase, C-terminal domain"/>
    <property type="match status" value="1"/>
</dbReference>
<dbReference type="InterPro" id="IPR005467">
    <property type="entry name" value="His_kinase_dom"/>
</dbReference>
<dbReference type="EMBL" id="QWGR01000005">
    <property type="protein sequence ID" value="RIJ48316.1"/>
    <property type="molecule type" value="Genomic_DNA"/>
</dbReference>
<feature type="domain" description="HAMP" evidence="10">
    <location>
        <begin position="249"/>
        <end position="303"/>
    </location>
</feature>
<feature type="coiled-coil region" evidence="7">
    <location>
        <begin position="291"/>
        <end position="336"/>
    </location>
</feature>
<organism evidence="11 12">
    <name type="scientific">Maribellus luteus</name>
    <dbReference type="NCBI Taxonomy" id="2305463"/>
    <lineage>
        <taxon>Bacteria</taxon>
        <taxon>Pseudomonadati</taxon>
        <taxon>Bacteroidota</taxon>
        <taxon>Bacteroidia</taxon>
        <taxon>Marinilabiliales</taxon>
        <taxon>Prolixibacteraceae</taxon>
        <taxon>Maribellus</taxon>
    </lineage>
</organism>
<keyword evidence="5" id="KW-0808">Transferase</keyword>
<keyword evidence="6" id="KW-0418">Kinase</keyword>
<dbReference type="GO" id="GO:0016020">
    <property type="term" value="C:membrane"/>
    <property type="evidence" value="ECO:0007669"/>
    <property type="project" value="UniProtKB-SubCell"/>
</dbReference>
<evidence type="ECO:0000313" key="11">
    <source>
        <dbReference type="EMBL" id="RIJ48316.1"/>
    </source>
</evidence>
<feature type="transmembrane region" description="Helical" evidence="8">
    <location>
        <begin position="34"/>
        <end position="56"/>
    </location>
</feature>
<protein>
    <recommendedName>
        <fullName evidence="3">histidine kinase</fullName>
        <ecNumber evidence="3">2.7.13.3</ecNumber>
    </recommendedName>
</protein>
<evidence type="ECO:0000256" key="2">
    <source>
        <dbReference type="ARBA" id="ARBA00004370"/>
    </source>
</evidence>
<evidence type="ECO:0000256" key="3">
    <source>
        <dbReference type="ARBA" id="ARBA00012438"/>
    </source>
</evidence>
<dbReference type="InterPro" id="IPR036890">
    <property type="entry name" value="HATPase_C_sf"/>
</dbReference>
<keyword evidence="4" id="KW-0597">Phosphoprotein</keyword>
<dbReference type="PANTHER" id="PTHR43065">
    <property type="entry name" value="SENSOR HISTIDINE KINASE"/>
    <property type="match status" value="1"/>
</dbReference>
<dbReference type="PROSITE" id="PS50109">
    <property type="entry name" value="HIS_KIN"/>
    <property type="match status" value="1"/>
</dbReference>
<dbReference type="Gene3D" id="6.10.340.10">
    <property type="match status" value="1"/>
</dbReference>
<dbReference type="Proteomes" id="UP000265926">
    <property type="component" value="Unassembled WGS sequence"/>
</dbReference>
<dbReference type="EC" id="2.7.13.3" evidence="3"/>
<evidence type="ECO:0000313" key="12">
    <source>
        <dbReference type="Proteomes" id="UP000265926"/>
    </source>
</evidence>
<dbReference type="Pfam" id="PF02518">
    <property type="entry name" value="HATPase_c"/>
    <property type="match status" value="1"/>
</dbReference>
<comment type="caution">
    <text evidence="11">The sequence shown here is derived from an EMBL/GenBank/DDBJ whole genome shotgun (WGS) entry which is preliminary data.</text>
</comment>
<dbReference type="InterPro" id="IPR003660">
    <property type="entry name" value="HAMP_dom"/>
</dbReference>
<reference evidence="11 12" key="1">
    <citation type="submission" date="2018-08" db="EMBL/GenBank/DDBJ databases">
        <title>Pallidiluteibacterium maritimus gen. nov., sp. nov., isolated from coastal sediment.</title>
        <authorList>
            <person name="Zhou L.Y."/>
        </authorList>
    </citation>
    <scope>NUCLEOTIDE SEQUENCE [LARGE SCALE GENOMIC DNA]</scope>
    <source>
        <strain evidence="11 12">XSD2</strain>
    </source>
</reference>
<feature type="domain" description="Histidine kinase" evidence="9">
    <location>
        <begin position="345"/>
        <end position="562"/>
    </location>
</feature>
<keyword evidence="7" id="KW-0175">Coiled coil</keyword>
<gene>
    <name evidence="11" type="ORF">D1614_11340</name>
</gene>
<dbReference type="InterPro" id="IPR004358">
    <property type="entry name" value="Sig_transdc_His_kin-like_C"/>
</dbReference>
<dbReference type="AlphaFoldDB" id="A0A399SWA2"/>
<dbReference type="Gene3D" id="1.10.287.130">
    <property type="match status" value="1"/>
</dbReference>
<comment type="catalytic activity">
    <reaction evidence="1">
        <text>ATP + protein L-histidine = ADP + protein N-phospho-L-histidine.</text>
        <dbReference type="EC" id="2.7.13.3"/>
    </reaction>
</comment>
<feature type="transmembrane region" description="Helical" evidence="8">
    <location>
        <begin position="228"/>
        <end position="246"/>
    </location>
</feature>
<dbReference type="OrthoDB" id="1931120at2"/>
<sequence length="566" mass="63728">MKKSDDNRRAASERKPRKSLAEFVRHYLSFRSSIYARVVYIIGLLSLFLFISYSLIFKSVYEGYLRTVIRQQGDNIGSIVEGSLYHSMLKNDKSALQSTLDIINAMPGIDEVNMYNNRDSLVYSTTAFSDSLAQRGPNCGGCHSNFSEMFPAKQKSYRIIDFKSPCNMDQKQKGHRQLLVRTPILNERSCYASACHAHSQEEEILGSLIIKVPLAELDSAVTKSSTDFFLLAIVVTVLLVSLLIFFTKNKIQKPLNEIIVASEAVSKGDRSRRLEIRPHLLEDMRSVSLAFNNMLDNLDAANRELENWSHQLEYKVQRKSEELAEIQNELIHIERITSLGKLSSSVAHEINNPLSGILTYSKLVAKQLAKLDMPETSKASMLKYLKVIETESKRCGNIVRGLLDFSRKDQENFEQHHLNQVLKESYSLMAHQMHIAGIHFYTDFTASSDLVYCNDNQIKQVCVALLVNAMEAITLNGEILIKTSNPDEEHIKMEIVDNGVGIPAEDISRIFQPFYSAKQRASGIGLGLAIVHGIVQSHKGKIEVQSEPGKGTTMSVLFNLVTKEDQ</sequence>
<dbReference type="CDD" id="cd06225">
    <property type="entry name" value="HAMP"/>
    <property type="match status" value="1"/>
</dbReference>
<evidence type="ECO:0000259" key="10">
    <source>
        <dbReference type="PROSITE" id="PS50885"/>
    </source>
</evidence>
<evidence type="ECO:0000256" key="5">
    <source>
        <dbReference type="ARBA" id="ARBA00022679"/>
    </source>
</evidence>
<dbReference type="SMART" id="SM00304">
    <property type="entry name" value="HAMP"/>
    <property type="match status" value="1"/>
</dbReference>
<evidence type="ECO:0000256" key="8">
    <source>
        <dbReference type="SAM" id="Phobius"/>
    </source>
</evidence>
<dbReference type="RefSeq" id="WP_119438048.1">
    <property type="nucleotide sequence ID" value="NZ_QWGR01000005.1"/>
</dbReference>
<evidence type="ECO:0000256" key="4">
    <source>
        <dbReference type="ARBA" id="ARBA00022553"/>
    </source>
</evidence>
<comment type="subcellular location">
    <subcellularLocation>
        <location evidence="2">Membrane</location>
    </subcellularLocation>
</comment>
<dbReference type="SMART" id="SM00387">
    <property type="entry name" value="HATPase_c"/>
    <property type="match status" value="1"/>
</dbReference>
<dbReference type="PRINTS" id="PR00344">
    <property type="entry name" value="BCTRLSENSOR"/>
</dbReference>
<dbReference type="CDD" id="cd00082">
    <property type="entry name" value="HisKA"/>
    <property type="match status" value="1"/>
</dbReference>
<dbReference type="Pfam" id="PF00512">
    <property type="entry name" value="HisKA"/>
    <property type="match status" value="1"/>
</dbReference>
<dbReference type="SMART" id="SM00388">
    <property type="entry name" value="HisKA"/>
    <property type="match status" value="1"/>
</dbReference>
<evidence type="ECO:0000256" key="7">
    <source>
        <dbReference type="SAM" id="Coils"/>
    </source>
</evidence>
<dbReference type="PROSITE" id="PS50885">
    <property type="entry name" value="HAMP"/>
    <property type="match status" value="1"/>
</dbReference>
<keyword evidence="12" id="KW-1185">Reference proteome</keyword>
<evidence type="ECO:0000259" key="9">
    <source>
        <dbReference type="PROSITE" id="PS50109"/>
    </source>
</evidence>